<evidence type="ECO:0000313" key="4">
    <source>
        <dbReference type="Proteomes" id="UP000004291"/>
    </source>
</evidence>
<sequence>MLEIGGEAADRREPEQDPRNTSQAIKRGLLGRCPNCGEGKLFRAYLKSVDSCASCGEEMHHHRADDLPAYLAIFIVGHVVVAGFMATDSWLVLESWQHLMIWIPITVILSLALLQPIKGGVIGLQWAFRMHGFSGTDDDAMLEPVGEDAG</sequence>
<dbReference type="HOGENOM" id="CLU_133751_1_0_5"/>
<feature type="compositionally biased region" description="Basic and acidic residues" evidence="1">
    <location>
        <begin position="8"/>
        <end position="18"/>
    </location>
</feature>
<accession>A9D531</accession>
<feature type="region of interest" description="Disordered" evidence="1">
    <location>
        <begin position="1"/>
        <end position="23"/>
    </location>
</feature>
<keyword evidence="2" id="KW-1133">Transmembrane helix</keyword>
<keyword evidence="4" id="KW-1185">Reference proteome</keyword>
<gene>
    <name evidence="3" type="ORF">HPDFL43_06190</name>
</gene>
<dbReference type="Proteomes" id="UP000004291">
    <property type="component" value="Chromosome"/>
</dbReference>
<protein>
    <recommendedName>
        <fullName evidence="5">Zinc-finger protein</fullName>
    </recommendedName>
</protein>
<dbReference type="STRING" id="411684.HPDFL43_06190"/>
<comment type="caution">
    <text evidence="3">The sequence shown here is derived from an EMBL/GenBank/DDBJ whole genome shotgun (WGS) entry which is preliminary data.</text>
</comment>
<evidence type="ECO:0008006" key="5">
    <source>
        <dbReference type="Google" id="ProtNLM"/>
    </source>
</evidence>
<dbReference type="AlphaFoldDB" id="A9D531"/>
<proteinExistence type="predicted"/>
<keyword evidence="2" id="KW-0812">Transmembrane</keyword>
<organism evidence="3 4">
    <name type="scientific">Hoeflea phototrophica (strain DSM 17068 / NCIMB 14078 / DFL-43)</name>
    <dbReference type="NCBI Taxonomy" id="411684"/>
    <lineage>
        <taxon>Bacteria</taxon>
        <taxon>Pseudomonadati</taxon>
        <taxon>Pseudomonadota</taxon>
        <taxon>Alphaproteobacteria</taxon>
        <taxon>Hyphomicrobiales</taxon>
        <taxon>Rhizobiaceae</taxon>
        <taxon>Hoeflea</taxon>
    </lineage>
</organism>
<keyword evidence="2" id="KW-0472">Membrane</keyword>
<dbReference type="InterPro" id="IPR009325">
    <property type="entry name" value="DUF983"/>
</dbReference>
<dbReference type="OrthoDB" id="9799456at2"/>
<evidence type="ECO:0000313" key="3">
    <source>
        <dbReference type="EMBL" id="EDQ34021.2"/>
    </source>
</evidence>
<dbReference type="Pfam" id="PF06170">
    <property type="entry name" value="DUF983"/>
    <property type="match status" value="1"/>
</dbReference>
<dbReference type="eggNOG" id="COG5349">
    <property type="taxonomic scope" value="Bacteria"/>
</dbReference>
<dbReference type="NCBIfam" id="NF004633">
    <property type="entry name" value="PRK05978.1"/>
    <property type="match status" value="1"/>
</dbReference>
<evidence type="ECO:0000256" key="2">
    <source>
        <dbReference type="SAM" id="Phobius"/>
    </source>
</evidence>
<evidence type="ECO:0000256" key="1">
    <source>
        <dbReference type="SAM" id="MobiDB-lite"/>
    </source>
</evidence>
<reference evidence="3 4" key="1">
    <citation type="submission" date="2007-10" db="EMBL/GenBank/DDBJ databases">
        <authorList>
            <person name="Wagner-Dobler I."/>
            <person name="Ferriera S."/>
            <person name="Johnson J."/>
            <person name="Kravitz S."/>
            <person name="Beeson K."/>
            <person name="Sutton G."/>
            <person name="Rogers Y.-H."/>
            <person name="Friedman R."/>
            <person name="Frazier M."/>
            <person name="Venter J.C."/>
        </authorList>
    </citation>
    <scope>NUCLEOTIDE SEQUENCE [LARGE SCALE GENOMIC DNA]</scope>
    <source>
        <strain evidence="3 4">DFL-43</strain>
    </source>
</reference>
<reference evidence="3 4" key="2">
    <citation type="submission" date="2012-06" db="EMBL/GenBank/DDBJ databases">
        <authorList>
            <person name="Fiebig A."/>
        </authorList>
    </citation>
    <scope>NUCLEOTIDE SEQUENCE [LARGE SCALE GENOMIC DNA]</scope>
    <source>
        <strain evidence="3 4">DFL-43</strain>
    </source>
</reference>
<feature type="transmembrane region" description="Helical" evidence="2">
    <location>
        <begin position="67"/>
        <end position="87"/>
    </location>
</feature>
<dbReference type="EMBL" id="ABIA03000002">
    <property type="protein sequence ID" value="EDQ34021.2"/>
    <property type="molecule type" value="Genomic_DNA"/>
</dbReference>
<feature type="transmembrane region" description="Helical" evidence="2">
    <location>
        <begin position="99"/>
        <end position="117"/>
    </location>
</feature>
<name>A9D531_HOEPD</name>